<feature type="compositionally biased region" description="Basic and acidic residues" evidence="4">
    <location>
        <begin position="377"/>
        <end position="393"/>
    </location>
</feature>
<protein>
    <submittedName>
        <fullName evidence="6">Phosphatidylinositol-4-phosphate 5-kinase type-1 alpha</fullName>
    </submittedName>
</protein>
<dbReference type="PROSITE" id="PS51455">
    <property type="entry name" value="PIPK"/>
    <property type="match status" value="1"/>
</dbReference>
<dbReference type="Pfam" id="PF01504">
    <property type="entry name" value="PIP5K"/>
    <property type="match status" value="1"/>
</dbReference>
<dbReference type="GO" id="GO:0005886">
    <property type="term" value="C:plasma membrane"/>
    <property type="evidence" value="ECO:0007669"/>
    <property type="project" value="TreeGrafter"/>
</dbReference>
<feature type="domain" description="PIPK" evidence="5">
    <location>
        <begin position="118"/>
        <end position="514"/>
    </location>
</feature>
<dbReference type="InterPro" id="IPR027484">
    <property type="entry name" value="PInositol-4-P-5-kinase_N"/>
</dbReference>
<evidence type="ECO:0000256" key="1">
    <source>
        <dbReference type="ARBA" id="ARBA00004496"/>
    </source>
</evidence>
<keyword evidence="3" id="KW-0808">Transferase</keyword>
<dbReference type="Gene3D" id="3.30.810.10">
    <property type="entry name" value="2-Layer Sandwich"/>
    <property type="match status" value="1"/>
</dbReference>
<evidence type="ECO:0000313" key="7">
    <source>
        <dbReference type="Proteomes" id="UP000054359"/>
    </source>
</evidence>
<evidence type="ECO:0000256" key="4">
    <source>
        <dbReference type="SAM" id="MobiDB-lite"/>
    </source>
</evidence>
<keyword evidence="3" id="KW-0067">ATP-binding</keyword>
<keyword evidence="7" id="KW-1185">Reference proteome</keyword>
<feature type="region of interest" description="Disordered" evidence="4">
    <location>
        <begin position="595"/>
        <end position="615"/>
    </location>
</feature>
<dbReference type="InterPro" id="IPR002498">
    <property type="entry name" value="PInositol-4-P-4/5-kinase_core"/>
</dbReference>
<dbReference type="SUPFAM" id="SSF56104">
    <property type="entry name" value="SAICAR synthase-like"/>
    <property type="match status" value="1"/>
</dbReference>
<dbReference type="SMART" id="SM00330">
    <property type="entry name" value="PIPKc"/>
    <property type="match status" value="1"/>
</dbReference>
<dbReference type="GO" id="GO:0016308">
    <property type="term" value="F:1-phosphatidylinositol-4-phosphate 5-kinase activity"/>
    <property type="evidence" value="ECO:0007669"/>
    <property type="project" value="TreeGrafter"/>
</dbReference>
<feature type="compositionally biased region" description="Polar residues" evidence="4">
    <location>
        <begin position="728"/>
        <end position="738"/>
    </location>
</feature>
<dbReference type="Proteomes" id="UP000054359">
    <property type="component" value="Unassembled WGS sequence"/>
</dbReference>
<evidence type="ECO:0000313" key="6">
    <source>
        <dbReference type="EMBL" id="KFM71211.1"/>
    </source>
</evidence>
<feature type="non-terminal residue" evidence="6">
    <location>
        <position position="738"/>
    </location>
</feature>
<dbReference type="GO" id="GO:0005737">
    <property type="term" value="C:cytoplasm"/>
    <property type="evidence" value="ECO:0007669"/>
    <property type="project" value="UniProtKB-SubCell"/>
</dbReference>
<evidence type="ECO:0000256" key="3">
    <source>
        <dbReference type="PROSITE-ProRule" id="PRU00781"/>
    </source>
</evidence>
<comment type="subcellular location">
    <subcellularLocation>
        <location evidence="1">Cytoplasm</location>
    </subcellularLocation>
</comment>
<keyword evidence="3" id="KW-0547">Nucleotide-binding</keyword>
<dbReference type="OrthoDB" id="70770at2759"/>
<dbReference type="AlphaFoldDB" id="A0A087U1H2"/>
<dbReference type="PANTHER" id="PTHR23086:SF101">
    <property type="entry name" value="LP03320P-RELATED"/>
    <property type="match status" value="1"/>
</dbReference>
<dbReference type="GO" id="GO:0005524">
    <property type="term" value="F:ATP binding"/>
    <property type="evidence" value="ECO:0007669"/>
    <property type="project" value="UniProtKB-UniRule"/>
</dbReference>
<dbReference type="GO" id="GO:0046854">
    <property type="term" value="P:phosphatidylinositol phosphate biosynthetic process"/>
    <property type="evidence" value="ECO:0007669"/>
    <property type="project" value="TreeGrafter"/>
</dbReference>
<organism evidence="6 7">
    <name type="scientific">Stegodyphus mimosarum</name>
    <name type="common">African social velvet spider</name>
    <dbReference type="NCBI Taxonomy" id="407821"/>
    <lineage>
        <taxon>Eukaryota</taxon>
        <taxon>Metazoa</taxon>
        <taxon>Ecdysozoa</taxon>
        <taxon>Arthropoda</taxon>
        <taxon>Chelicerata</taxon>
        <taxon>Arachnida</taxon>
        <taxon>Araneae</taxon>
        <taxon>Araneomorphae</taxon>
        <taxon>Entelegynae</taxon>
        <taxon>Eresoidea</taxon>
        <taxon>Eresidae</taxon>
        <taxon>Stegodyphus</taxon>
    </lineage>
</organism>
<feature type="compositionally biased region" description="Polar residues" evidence="4">
    <location>
        <begin position="397"/>
        <end position="412"/>
    </location>
</feature>
<feature type="region of interest" description="Disordered" evidence="4">
    <location>
        <begin position="377"/>
        <end position="412"/>
    </location>
</feature>
<proteinExistence type="predicted"/>
<dbReference type="InterPro" id="IPR027483">
    <property type="entry name" value="PInositol-4-P-4/5-kinase_C_sf"/>
</dbReference>
<dbReference type="PANTHER" id="PTHR23086">
    <property type="entry name" value="PHOSPHATIDYLINOSITOL-4-PHOSPHATE 5-KINASE"/>
    <property type="match status" value="1"/>
</dbReference>
<dbReference type="InterPro" id="IPR023610">
    <property type="entry name" value="PInositol-4/5-P-5/4-kinase"/>
</dbReference>
<gene>
    <name evidence="6" type="ORF">X975_24319</name>
</gene>
<evidence type="ECO:0000259" key="5">
    <source>
        <dbReference type="PROSITE" id="PS51455"/>
    </source>
</evidence>
<dbReference type="OMA" id="ISHAPEQ"/>
<dbReference type="STRING" id="407821.A0A087U1H2"/>
<feature type="region of interest" description="Disordered" evidence="4">
    <location>
        <begin position="676"/>
        <end position="738"/>
    </location>
</feature>
<name>A0A087U1H2_STEMI</name>
<evidence type="ECO:0000256" key="2">
    <source>
        <dbReference type="ARBA" id="ARBA00022490"/>
    </source>
</evidence>
<keyword evidence="2" id="KW-0963">Cytoplasm</keyword>
<dbReference type="EMBL" id="KK117706">
    <property type="protein sequence ID" value="KFM71211.1"/>
    <property type="molecule type" value="Genomic_DNA"/>
</dbReference>
<sequence length="738" mass="81485">MDNEQKSALSGTKSTDTIIDLKAAGDIGNISHAPEQSNVDTAKENAEDIQTEKKTKPPPLDVSAAQELQQQAMAGPKTPTSAPPVTPGQMLDRRKVKERKIGHRRVDEEGQITFKKIQTSQIMGSIQLGIGHAVGSLASKPERDLLMQDFTIVETTSFPRDGSNITPAHHYSDFKFKAYAPVAFRYFRDLFGIQPDDFLLSLCNYPMRELTNPGASGSIFYLTDDDEFIIKTVQHKEAEFLQKLLPGYYMNLNQNPRTLLPKFFGLYCYQCGGKNVRLVVMNNLLPSFIRLHEKYDLKGSTYKRKASKHERKKASPTFKDLDFMERHAEGILLESDTYNALIKTIQRDCRVLESFKIMDYSLLVGIHNVDLAKREKMEQRRKEEGEGDGKASDDSESASPVQVTSGKTDTSLVRSKSINRQRLAAFSTAMESIQAEVEAVEEDEDVPPGGIPAKNSKGEHLLLFLGIIDILQSFRLKKKLEHTWKSVLHDGDTVSVHRPGFYAQRFQDFMGKTVFKKMPSSLKHSPSKRKGVSVKQKTSVAAEPDLLRPYLPKIPSEGECPQGGVEPTAPAPVPFPSTFSEVDSTNISSDLKCNTSWSSRGRQKIRANTDPVPPRMISLRSSSAVGKTSSVTWDKTEVVSLSQVTIQTESTTDCMSETSSSSTSGIGSTLHTVTWTPPHSVEGSTPTHTEGTPSFTESSSSGDAACPTTPVKSINKSLDSLPPLGETQILQGSEMTRL</sequence>
<feature type="region of interest" description="Disordered" evidence="4">
    <location>
        <begin position="29"/>
        <end position="93"/>
    </location>
</feature>
<dbReference type="CDD" id="cd17301">
    <property type="entry name" value="PIPKc_PIP5KI"/>
    <property type="match status" value="1"/>
</dbReference>
<keyword evidence="3 6" id="KW-0418">Kinase</keyword>
<feature type="compositionally biased region" description="Basic and acidic residues" evidence="4">
    <location>
        <begin position="41"/>
        <end position="55"/>
    </location>
</feature>
<dbReference type="FunFam" id="3.30.800.10:FF:000001">
    <property type="entry name" value="phosphatidylinositol 4-phosphate 5-kinase type-1 gamma"/>
    <property type="match status" value="1"/>
</dbReference>
<accession>A0A087U1H2</accession>
<dbReference type="Gene3D" id="3.30.800.10">
    <property type="entry name" value="Phosphatidylinositol Phosphate Kinase II Beta"/>
    <property type="match status" value="1"/>
</dbReference>
<feature type="compositionally biased region" description="Polar residues" evidence="4">
    <location>
        <begin position="676"/>
        <end position="702"/>
    </location>
</feature>
<reference evidence="6 7" key="1">
    <citation type="submission" date="2013-11" db="EMBL/GenBank/DDBJ databases">
        <title>Genome sequencing of Stegodyphus mimosarum.</title>
        <authorList>
            <person name="Bechsgaard J."/>
        </authorList>
    </citation>
    <scope>NUCLEOTIDE SEQUENCE [LARGE SCALE GENOMIC DNA]</scope>
</reference>